<dbReference type="Gene3D" id="3.10.180.10">
    <property type="entry name" value="2,3-Dihydroxybiphenyl 1,2-Dioxygenase, domain 1"/>
    <property type="match status" value="1"/>
</dbReference>
<dbReference type="InterPro" id="IPR037523">
    <property type="entry name" value="VOC_core"/>
</dbReference>
<organism evidence="3 4">
    <name type="scientific">Penicillium frequentans</name>
    <dbReference type="NCBI Taxonomy" id="3151616"/>
    <lineage>
        <taxon>Eukaryota</taxon>
        <taxon>Fungi</taxon>
        <taxon>Dikarya</taxon>
        <taxon>Ascomycota</taxon>
        <taxon>Pezizomycotina</taxon>
        <taxon>Eurotiomycetes</taxon>
        <taxon>Eurotiomycetidae</taxon>
        <taxon>Eurotiales</taxon>
        <taxon>Aspergillaceae</taxon>
        <taxon>Penicillium</taxon>
    </lineage>
</organism>
<evidence type="ECO:0000256" key="1">
    <source>
        <dbReference type="SAM" id="MobiDB-lite"/>
    </source>
</evidence>
<reference evidence="3 4" key="1">
    <citation type="journal article" date="2023" name="IMA Fungus">
        <title>Comparative genomic study of the Penicillium genus elucidates a diverse pangenome and 15 lateral gene transfer events.</title>
        <authorList>
            <person name="Petersen C."/>
            <person name="Sorensen T."/>
            <person name="Nielsen M.R."/>
            <person name="Sondergaard T.E."/>
            <person name="Sorensen J.L."/>
            <person name="Fitzpatrick D.A."/>
            <person name="Frisvad J.C."/>
            <person name="Nielsen K.L."/>
        </authorList>
    </citation>
    <scope>NUCLEOTIDE SEQUENCE [LARGE SCALE GENOMIC DNA]</scope>
    <source>
        <strain evidence="3 4">IBT 35679</strain>
    </source>
</reference>
<sequence>MSADSSSPPTHPVGEYLINGDKTESPLLPNNPTSGFKMNHMMMRIQDPARSLHFYVDLLGMRTVFTMNAGPFTIYYLGYPQTPEHQQDLTKFGEDTLANLVHTLGLLELYHIHGTENEPAGLYSTGNQPPNLGLGHLGFTVPDVPKTLEYLRSNGVEIEKDLGVATRESIPLSRWEAQRGIGLGAVHPAYKKIFEQIAFVKDPDGYTIELVPQNMK</sequence>
<evidence type="ECO:0000313" key="3">
    <source>
        <dbReference type="EMBL" id="KAJ5525163.1"/>
    </source>
</evidence>
<dbReference type="InterPro" id="IPR004360">
    <property type="entry name" value="Glyas_Fos-R_dOase_dom"/>
</dbReference>
<dbReference type="SUPFAM" id="SSF54593">
    <property type="entry name" value="Glyoxalase/Bleomycin resistance protein/Dihydroxybiphenyl dioxygenase"/>
    <property type="match status" value="1"/>
</dbReference>
<dbReference type="PANTHER" id="PTHR10374">
    <property type="entry name" value="LACTOYLGLUTATHIONE LYASE GLYOXALASE I"/>
    <property type="match status" value="1"/>
</dbReference>
<protein>
    <recommendedName>
        <fullName evidence="2">VOC domain-containing protein</fullName>
    </recommendedName>
</protein>
<dbReference type="Proteomes" id="UP001220324">
    <property type="component" value="Unassembled WGS sequence"/>
</dbReference>
<dbReference type="PROSITE" id="PS51819">
    <property type="entry name" value="VOC"/>
    <property type="match status" value="1"/>
</dbReference>
<dbReference type="AlphaFoldDB" id="A0AAD6CKC6"/>
<feature type="domain" description="VOC" evidence="2">
    <location>
        <begin position="37"/>
        <end position="213"/>
    </location>
</feature>
<keyword evidence="4" id="KW-1185">Reference proteome</keyword>
<dbReference type="CDD" id="cd07233">
    <property type="entry name" value="GlxI_Zn"/>
    <property type="match status" value="1"/>
</dbReference>
<accession>A0AAD6CKC6</accession>
<comment type="caution">
    <text evidence="3">The sequence shown here is derived from an EMBL/GenBank/DDBJ whole genome shotgun (WGS) entry which is preliminary data.</text>
</comment>
<dbReference type="EMBL" id="JAQIZZ010000008">
    <property type="protein sequence ID" value="KAJ5525163.1"/>
    <property type="molecule type" value="Genomic_DNA"/>
</dbReference>
<dbReference type="Pfam" id="PF00903">
    <property type="entry name" value="Glyoxalase"/>
    <property type="match status" value="1"/>
</dbReference>
<feature type="region of interest" description="Disordered" evidence="1">
    <location>
        <begin position="1"/>
        <end position="26"/>
    </location>
</feature>
<proteinExistence type="predicted"/>
<evidence type="ECO:0000259" key="2">
    <source>
        <dbReference type="PROSITE" id="PS51819"/>
    </source>
</evidence>
<evidence type="ECO:0000313" key="4">
    <source>
        <dbReference type="Proteomes" id="UP001220324"/>
    </source>
</evidence>
<name>A0AAD6CKC6_9EURO</name>
<dbReference type="PANTHER" id="PTHR10374:SF19">
    <property type="entry name" value="LYASE (GLO1), PUTATIVE (AFU_ORTHOLOGUE AFUA_2G13550)-RELATED"/>
    <property type="match status" value="1"/>
</dbReference>
<dbReference type="InterPro" id="IPR029068">
    <property type="entry name" value="Glyas_Bleomycin-R_OHBP_Dase"/>
</dbReference>
<gene>
    <name evidence="3" type="ORF">N7494_011813</name>
</gene>